<dbReference type="AlphaFoldDB" id="A0A7W4UD46"/>
<evidence type="ECO:0000256" key="1">
    <source>
        <dbReference type="SAM" id="MobiDB-lite"/>
    </source>
</evidence>
<name>A0A7W4UD46_9CELL</name>
<feature type="compositionally biased region" description="Acidic residues" evidence="1">
    <location>
        <begin position="1"/>
        <end position="11"/>
    </location>
</feature>
<evidence type="ECO:0000313" key="3">
    <source>
        <dbReference type="Proteomes" id="UP000518206"/>
    </source>
</evidence>
<accession>A0A7W4UD46</accession>
<evidence type="ECO:0008006" key="4">
    <source>
        <dbReference type="Google" id="ProtNLM"/>
    </source>
</evidence>
<comment type="caution">
    <text evidence="2">The sequence shown here is derived from an EMBL/GenBank/DDBJ whole genome shotgun (WGS) entry which is preliminary data.</text>
</comment>
<protein>
    <recommendedName>
        <fullName evidence="4">Polyketide cyclase</fullName>
    </recommendedName>
</protein>
<dbReference type="CDD" id="cd07812">
    <property type="entry name" value="SRPBCC"/>
    <property type="match status" value="1"/>
</dbReference>
<dbReference type="EMBL" id="JACHVX010000001">
    <property type="protein sequence ID" value="MBB2921981.1"/>
    <property type="molecule type" value="Genomic_DNA"/>
</dbReference>
<gene>
    <name evidence="2" type="ORF">FHR80_000875</name>
</gene>
<dbReference type="Proteomes" id="UP000518206">
    <property type="component" value="Unassembled WGS sequence"/>
</dbReference>
<reference evidence="2 3" key="1">
    <citation type="submission" date="2020-08" db="EMBL/GenBank/DDBJ databases">
        <title>The Agave Microbiome: Exploring the role of microbial communities in plant adaptations to desert environments.</title>
        <authorList>
            <person name="Partida-Martinez L.P."/>
        </authorList>
    </citation>
    <scope>NUCLEOTIDE SEQUENCE [LARGE SCALE GENOMIC DNA]</scope>
    <source>
        <strain evidence="2 3">RAS26</strain>
    </source>
</reference>
<feature type="region of interest" description="Disordered" evidence="1">
    <location>
        <begin position="178"/>
        <end position="207"/>
    </location>
</feature>
<feature type="region of interest" description="Disordered" evidence="1">
    <location>
        <begin position="1"/>
        <end position="31"/>
    </location>
</feature>
<organism evidence="2 3">
    <name type="scientific">Cellulomonas cellasea</name>
    <dbReference type="NCBI Taxonomy" id="43670"/>
    <lineage>
        <taxon>Bacteria</taxon>
        <taxon>Bacillati</taxon>
        <taxon>Actinomycetota</taxon>
        <taxon>Actinomycetes</taxon>
        <taxon>Micrococcales</taxon>
        <taxon>Cellulomonadaceae</taxon>
        <taxon>Cellulomonas</taxon>
    </lineage>
</organism>
<dbReference type="RefSeq" id="WP_311701879.1">
    <property type="nucleotide sequence ID" value="NZ_JACHVX010000001.1"/>
</dbReference>
<proteinExistence type="predicted"/>
<feature type="compositionally biased region" description="Low complexity" evidence="1">
    <location>
        <begin position="181"/>
        <end position="207"/>
    </location>
</feature>
<reference evidence="2 3" key="2">
    <citation type="submission" date="2020-08" db="EMBL/GenBank/DDBJ databases">
        <authorList>
            <person name="Partida-Martinez L."/>
            <person name="Huntemann M."/>
            <person name="Clum A."/>
            <person name="Wang J."/>
            <person name="Palaniappan K."/>
            <person name="Ritter S."/>
            <person name="Chen I.-M."/>
            <person name="Stamatis D."/>
            <person name="Reddy T."/>
            <person name="O'Malley R."/>
            <person name="Daum C."/>
            <person name="Shapiro N."/>
            <person name="Ivanova N."/>
            <person name="Kyrpides N."/>
            <person name="Woyke T."/>
        </authorList>
    </citation>
    <scope>NUCLEOTIDE SEQUENCE [LARGE SCALE GENOMIC DNA]</scope>
    <source>
        <strain evidence="2 3">RAS26</strain>
    </source>
</reference>
<evidence type="ECO:0000313" key="2">
    <source>
        <dbReference type="EMBL" id="MBB2921981.1"/>
    </source>
</evidence>
<dbReference type="SUPFAM" id="SSF55961">
    <property type="entry name" value="Bet v1-like"/>
    <property type="match status" value="1"/>
</dbReference>
<sequence length="207" mass="21587">MSAAPGDDDATTDSTTHGARETHTRSGPLSGGMAVVERRVGCAAEVVVQVLEDGWLYAGWVVGASRIREVDARWPEPGAAIHHSAGVWPFVINDKTVSRRWDPRGRLELQAHGWPLGEARVVIDVRPDGPASCRVVLAEDAVKGPGTLVPRALRKAAIVPRNKEALHRLALIAEGRARGDGVPPGWPAGASSAGSSGASAGERPGAG</sequence>